<dbReference type="PANTHER" id="PTHR34653:SF1">
    <property type="entry name" value="FLAGELLAR HOOK-BASAL BODY COMPLEX PROTEIN FLIE"/>
    <property type="match status" value="1"/>
</dbReference>
<keyword evidence="6" id="KW-0966">Cell projection</keyword>
<evidence type="ECO:0000256" key="1">
    <source>
        <dbReference type="ARBA" id="ARBA00004117"/>
    </source>
</evidence>
<dbReference type="Pfam" id="PF02049">
    <property type="entry name" value="FliE"/>
    <property type="match status" value="1"/>
</dbReference>
<dbReference type="PANTHER" id="PTHR34653">
    <property type="match status" value="1"/>
</dbReference>
<sequence length="98" mass="11024">MKIDTLQLNKLAQSYKTDSVSEGKSKESFKDLLSNSLHKVNNLQKDADLMAEKLAVGEADNIHEVMIASTKAKLSLDLTLEVRNKVVEAYKDIMRMQI</sequence>
<dbReference type="HAMAP" id="MF_00724">
    <property type="entry name" value="FliE"/>
    <property type="match status" value="1"/>
</dbReference>
<keyword evidence="7" id="KW-1185">Reference proteome</keyword>
<organism evidence="6 7">
    <name type="scientific">Selenihalanaerobacter shriftii</name>
    <dbReference type="NCBI Taxonomy" id="142842"/>
    <lineage>
        <taxon>Bacteria</taxon>
        <taxon>Bacillati</taxon>
        <taxon>Bacillota</taxon>
        <taxon>Clostridia</taxon>
        <taxon>Halanaerobiales</taxon>
        <taxon>Halobacteroidaceae</taxon>
        <taxon>Selenihalanaerobacter</taxon>
    </lineage>
</organism>
<reference evidence="7" key="1">
    <citation type="submission" date="2017-02" db="EMBL/GenBank/DDBJ databases">
        <authorList>
            <person name="Varghese N."/>
            <person name="Submissions S."/>
        </authorList>
    </citation>
    <scope>NUCLEOTIDE SEQUENCE [LARGE SCALE GENOMIC DNA]</scope>
    <source>
        <strain evidence="7">ATCC BAA-73</strain>
    </source>
</reference>
<dbReference type="GO" id="GO:0005198">
    <property type="term" value="F:structural molecule activity"/>
    <property type="evidence" value="ECO:0007669"/>
    <property type="project" value="UniProtKB-UniRule"/>
</dbReference>
<dbReference type="EMBL" id="FUWM01000010">
    <property type="protein sequence ID" value="SJZ64026.1"/>
    <property type="molecule type" value="Genomic_DNA"/>
</dbReference>
<evidence type="ECO:0000256" key="3">
    <source>
        <dbReference type="ARBA" id="ARBA00023143"/>
    </source>
</evidence>
<dbReference type="RefSeq" id="WP_078809886.1">
    <property type="nucleotide sequence ID" value="NZ_FUWM01000010.1"/>
</dbReference>
<evidence type="ECO:0000256" key="2">
    <source>
        <dbReference type="ARBA" id="ARBA00009272"/>
    </source>
</evidence>
<dbReference type="PRINTS" id="PR01006">
    <property type="entry name" value="FLGHOOKFLIE"/>
</dbReference>
<dbReference type="STRING" id="142842.SAMN02745118_01409"/>
<dbReference type="GO" id="GO:0009425">
    <property type="term" value="C:bacterial-type flagellum basal body"/>
    <property type="evidence" value="ECO:0007669"/>
    <property type="project" value="UniProtKB-SubCell"/>
</dbReference>
<evidence type="ECO:0000313" key="6">
    <source>
        <dbReference type="EMBL" id="SJZ64026.1"/>
    </source>
</evidence>
<dbReference type="AlphaFoldDB" id="A0A1T4MAZ9"/>
<comment type="similarity">
    <text evidence="2 4">Belongs to the FliE family.</text>
</comment>
<comment type="subcellular location">
    <subcellularLocation>
        <location evidence="1 4">Bacterial flagellum basal body</location>
    </subcellularLocation>
</comment>
<keyword evidence="6" id="KW-0282">Flagellum</keyword>
<dbReference type="OrthoDB" id="9812413at2"/>
<keyword evidence="6" id="KW-0969">Cilium</keyword>
<evidence type="ECO:0000256" key="5">
    <source>
        <dbReference type="NCBIfam" id="TIGR00205"/>
    </source>
</evidence>
<dbReference type="Proteomes" id="UP000190625">
    <property type="component" value="Unassembled WGS sequence"/>
</dbReference>
<evidence type="ECO:0000256" key="4">
    <source>
        <dbReference type="HAMAP-Rule" id="MF_00724"/>
    </source>
</evidence>
<proteinExistence type="inferred from homology"/>
<name>A0A1T4MAZ9_9FIRM</name>
<keyword evidence="3 4" id="KW-0975">Bacterial flagellum</keyword>
<dbReference type="NCBIfam" id="TIGR00205">
    <property type="entry name" value="fliE"/>
    <property type="match status" value="1"/>
</dbReference>
<protein>
    <recommendedName>
        <fullName evidence="4 5">Flagellar hook-basal body complex protein FliE</fullName>
    </recommendedName>
</protein>
<dbReference type="InterPro" id="IPR001624">
    <property type="entry name" value="FliE"/>
</dbReference>
<accession>A0A1T4MAZ9</accession>
<gene>
    <name evidence="4" type="primary">fliE</name>
    <name evidence="6" type="ORF">SAMN02745118_01409</name>
</gene>
<evidence type="ECO:0000313" key="7">
    <source>
        <dbReference type="Proteomes" id="UP000190625"/>
    </source>
</evidence>
<dbReference type="GO" id="GO:0003774">
    <property type="term" value="F:cytoskeletal motor activity"/>
    <property type="evidence" value="ECO:0007669"/>
    <property type="project" value="InterPro"/>
</dbReference>
<dbReference type="GO" id="GO:0071973">
    <property type="term" value="P:bacterial-type flagellum-dependent cell motility"/>
    <property type="evidence" value="ECO:0007669"/>
    <property type="project" value="InterPro"/>
</dbReference>